<evidence type="ECO:0000313" key="2">
    <source>
        <dbReference type="EMBL" id="KAK5958030.1"/>
    </source>
</evidence>
<feature type="compositionally biased region" description="Low complexity" evidence="1">
    <location>
        <begin position="89"/>
        <end position="101"/>
    </location>
</feature>
<accession>A0AAN8EP76</accession>
<reference evidence="2 3" key="1">
    <citation type="submission" date="2022-12" db="EMBL/GenBank/DDBJ databases">
        <title>Genomic features and morphological characterization of a novel Knufia sp. strain isolated from spacecraft assembly facility.</title>
        <authorList>
            <person name="Teixeira M."/>
            <person name="Chander A.M."/>
            <person name="Stajich J.E."/>
            <person name="Venkateswaran K."/>
        </authorList>
    </citation>
    <scope>NUCLEOTIDE SEQUENCE [LARGE SCALE GENOMIC DNA]</scope>
    <source>
        <strain evidence="2 3">FJI-L2-BK-P2</strain>
    </source>
</reference>
<keyword evidence="3" id="KW-1185">Reference proteome</keyword>
<gene>
    <name evidence="2" type="ORF">OHC33_001220</name>
</gene>
<feature type="compositionally biased region" description="Low complexity" evidence="1">
    <location>
        <begin position="44"/>
        <end position="60"/>
    </location>
</feature>
<protein>
    <submittedName>
        <fullName evidence="2">Uncharacterized protein</fullName>
    </submittedName>
</protein>
<organism evidence="2 3">
    <name type="scientific">Knufia fluminis</name>
    <dbReference type="NCBI Taxonomy" id="191047"/>
    <lineage>
        <taxon>Eukaryota</taxon>
        <taxon>Fungi</taxon>
        <taxon>Dikarya</taxon>
        <taxon>Ascomycota</taxon>
        <taxon>Pezizomycotina</taxon>
        <taxon>Eurotiomycetes</taxon>
        <taxon>Chaetothyriomycetidae</taxon>
        <taxon>Chaetothyriales</taxon>
        <taxon>Trichomeriaceae</taxon>
        <taxon>Knufia</taxon>
    </lineage>
</organism>
<sequence length="331" mass="37141">MADSTTAASERPKAPRRSWSAANTRNFIRNYDKSPVTTPPKTPPTLSRNNSSSSIKSTQSEPPRQSQQRHHSEPDLNTGDFNELRNRKSSNASQASAQSTASHKKNSGFKSLFTRHKEKDPLEEMRKKNEKERIVLGSKHAAAVRTKMMTDPNYREFQQKHKKPQVKTAGIQTDNKSRHSLAAEQEMRYPHSGKPAVHAGLDIPMLSRIESHDDPDDEVDQFEARRREWNESKEHDMADIPEMRSRQASPWASPMASRDPSPNRLTGARPAFGSRRNSYAGGYHKDEKTGRWTRKTPPGMTPLGSHVTGNHGPINPEQLAASLAERLNTAA</sequence>
<evidence type="ECO:0000256" key="1">
    <source>
        <dbReference type="SAM" id="MobiDB-lite"/>
    </source>
</evidence>
<evidence type="ECO:0000313" key="3">
    <source>
        <dbReference type="Proteomes" id="UP001316803"/>
    </source>
</evidence>
<feature type="compositionally biased region" description="Basic and acidic residues" evidence="1">
    <location>
        <begin position="222"/>
        <end position="245"/>
    </location>
</feature>
<proteinExistence type="predicted"/>
<dbReference type="AlphaFoldDB" id="A0AAN8EP76"/>
<feature type="compositionally biased region" description="Basic and acidic residues" evidence="1">
    <location>
        <begin position="115"/>
        <end position="130"/>
    </location>
</feature>
<dbReference type="Proteomes" id="UP001316803">
    <property type="component" value="Unassembled WGS sequence"/>
</dbReference>
<feature type="region of interest" description="Disordered" evidence="1">
    <location>
        <begin position="1"/>
        <end position="130"/>
    </location>
</feature>
<comment type="caution">
    <text evidence="2">The sequence shown here is derived from an EMBL/GenBank/DDBJ whole genome shotgun (WGS) entry which is preliminary data.</text>
</comment>
<feature type="region of interest" description="Disordered" evidence="1">
    <location>
        <begin position="156"/>
        <end position="317"/>
    </location>
</feature>
<name>A0AAN8EP76_9EURO</name>
<dbReference type="EMBL" id="JAKLMC020000002">
    <property type="protein sequence ID" value="KAK5958030.1"/>
    <property type="molecule type" value="Genomic_DNA"/>
</dbReference>